<gene>
    <name evidence="3" type="ORF">CAOG_007692</name>
</gene>
<feature type="compositionally biased region" description="Low complexity" evidence="1">
    <location>
        <begin position="15"/>
        <end position="29"/>
    </location>
</feature>
<evidence type="ECO:0000313" key="4">
    <source>
        <dbReference type="Proteomes" id="UP000008743"/>
    </source>
</evidence>
<sequence length="212" mass="23643">MSDIPQETNITTPNSTSAAASGSATGSSADNKFMGQKERRRSSAVKMFLGDHLSLLSNQSVLKLMAKNNDKEILFSDVIVKINKRHKMQDRIFLLTEGGVYNIDPNGYKCKRRIALKEIGSISLSKLPDNFFALQVPSEYDYLLVSSKKTEIVSKLLEAYEKATGKPLSVTFGNVFDYRVDQDTVREIQFSLVDGGVSTRIYTKKKSKDAKK</sequence>
<dbReference type="GO" id="GO:0003774">
    <property type="term" value="F:cytoskeletal motor activity"/>
    <property type="evidence" value="ECO:0007669"/>
    <property type="project" value="InterPro"/>
</dbReference>
<reference evidence="4" key="1">
    <citation type="submission" date="2011-02" db="EMBL/GenBank/DDBJ databases">
        <title>The Genome Sequence of Capsaspora owczarzaki ATCC 30864.</title>
        <authorList>
            <person name="Russ C."/>
            <person name="Cuomo C."/>
            <person name="Burger G."/>
            <person name="Gray M.W."/>
            <person name="Holland P.W.H."/>
            <person name="King N."/>
            <person name="Lang F.B.F."/>
            <person name="Roger A.J."/>
            <person name="Ruiz-Trillo I."/>
            <person name="Young S.K."/>
            <person name="Zeng Q."/>
            <person name="Gargeya S."/>
            <person name="Alvarado L."/>
            <person name="Berlin A."/>
            <person name="Chapman S.B."/>
            <person name="Chen Z."/>
            <person name="Freedman E."/>
            <person name="Gellesch M."/>
            <person name="Goldberg J."/>
            <person name="Griggs A."/>
            <person name="Gujja S."/>
            <person name="Heilman E."/>
            <person name="Heiman D."/>
            <person name="Howarth C."/>
            <person name="Mehta T."/>
            <person name="Neiman D."/>
            <person name="Pearson M."/>
            <person name="Roberts A."/>
            <person name="Saif S."/>
            <person name="Shea T."/>
            <person name="Shenoy N."/>
            <person name="Sisk P."/>
            <person name="Stolte C."/>
            <person name="Sykes S."/>
            <person name="White J."/>
            <person name="Yandava C."/>
            <person name="Haas B."/>
            <person name="Nusbaum C."/>
            <person name="Birren B."/>
        </authorList>
    </citation>
    <scope>NUCLEOTIDE SEQUENCE</scope>
    <source>
        <strain evidence="4">ATCC 30864</strain>
    </source>
</reference>
<accession>A0A0D2WX14</accession>
<dbReference type="EMBL" id="KE346373">
    <property type="protein sequence ID" value="KJE97253.1"/>
    <property type="molecule type" value="Genomic_DNA"/>
</dbReference>
<dbReference type="OrthoDB" id="6108017at2759"/>
<dbReference type="PANTHER" id="PTHR34969">
    <property type="entry name" value="OS01G0621700 PROTEIN"/>
    <property type="match status" value="1"/>
</dbReference>
<evidence type="ECO:0000259" key="2">
    <source>
        <dbReference type="PROSITE" id="PS51757"/>
    </source>
</evidence>
<feature type="compositionally biased region" description="Polar residues" evidence="1">
    <location>
        <begin position="1"/>
        <end position="14"/>
    </location>
</feature>
<feature type="domain" description="TH1" evidence="2">
    <location>
        <begin position="37"/>
        <end position="212"/>
    </location>
</feature>
<protein>
    <recommendedName>
        <fullName evidence="2">TH1 domain-containing protein</fullName>
    </recommendedName>
</protein>
<dbReference type="PROSITE" id="PS51757">
    <property type="entry name" value="TH1"/>
    <property type="match status" value="1"/>
</dbReference>
<dbReference type="AlphaFoldDB" id="A0A0D2WX14"/>
<dbReference type="PhylomeDB" id="A0A0D2WX14"/>
<dbReference type="eggNOG" id="ENOG502QVI3">
    <property type="taxonomic scope" value="Eukaryota"/>
</dbReference>
<name>A0A0D2WX14_CAPO3</name>
<dbReference type="Proteomes" id="UP000008743">
    <property type="component" value="Unassembled WGS sequence"/>
</dbReference>
<dbReference type="GO" id="GO:0016459">
    <property type="term" value="C:myosin complex"/>
    <property type="evidence" value="ECO:0007669"/>
    <property type="project" value="InterPro"/>
</dbReference>
<feature type="region of interest" description="Disordered" evidence="1">
    <location>
        <begin position="1"/>
        <end position="36"/>
    </location>
</feature>
<dbReference type="InParanoid" id="A0A0D2WX14"/>
<evidence type="ECO:0000256" key="1">
    <source>
        <dbReference type="SAM" id="MobiDB-lite"/>
    </source>
</evidence>
<keyword evidence="4" id="KW-1185">Reference proteome</keyword>
<dbReference type="PANTHER" id="PTHR34969:SF1">
    <property type="entry name" value="TH1 DOMAIN-CONTAINING PROTEIN"/>
    <property type="match status" value="1"/>
</dbReference>
<dbReference type="Pfam" id="PF06017">
    <property type="entry name" value="Myosin_TH1"/>
    <property type="match status" value="1"/>
</dbReference>
<proteinExistence type="predicted"/>
<dbReference type="RefSeq" id="XP_004343566.2">
    <property type="nucleotide sequence ID" value="XM_004343516.2"/>
</dbReference>
<evidence type="ECO:0000313" key="3">
    <source>
        <dbReference type="EMBL" id="KJE97253.1"/>
    </source>
</evidence>
<organism evidence="3 4">
    <name type="scientific">Capsaspora owczarzaki (strain ATCC 30864)</name>
    <dbReference type="NCBI Taxonomy" id="595528"/>
    <lineage>
        <taxon>Eukaryota</taxon>
        <taxon>Filasterea</taxon>
        <taxon>Capsaspora</taxon>
    </lineage>
</organism>
<dbReference type="InterPro" id="IPR010926">
    <property type="entry name" value="Myosin_TH1"/>
</dbReference>